<gene>
    <name evidence="2" type="ORF">NMK71_06225</name>
</gene>
<evidence type="ECO:0000313" key="3">
    <source>
        <dbReference type="Proteomes" id="UP001152599"/>
    </source>
</evidence>
<keyword evidence="1" id="KW-0732">Signal</keyword>
<feature type="signal peptide" evidence="1">
    <location>
        <begin position="1"/>
        <end position="20"/>
    </location>
</feature>
<dbReference type="RefSeq" id="WP_304420514.1">
    <property type="nucleotide sequence ID" value="NZ_JANCMU010000002.1"/>
</dbReference>
<evidence type="ECO:0000313" key="2">
    <source>
        <dbReference type="EMBL" id="MDG4946004.1"/>
    </source>
</evidence>
<comment type="caution">
    <text evidence="2">The sequence shown here is derived from an EMBL/GenBank/DDBJ whole genome shotgun (WGS) entry which is preliminary data.</text>
</comment>
<proteinExistence type="predicted"/>
<dbReference type="Proteomes" id="UP001152599">
    <property type="component" value="Unassembled WGS sequence"/>
</dbReference>
<organism evidence="2 3">
    <name type="scientific">Profundicola chukchiensis</name>
    <dbReference type="NCBI Taxonomy" id="2961959"/>
    <lineage>
        <taxon>Bacteria</taxon>
        <taxon>Pseudomonadati</taxon>
        <taxon>Bacteroidota</taxon>
        <taxon>Flavobacteriia</taxon>
        <taxon>Flavobacteriales</taxon>
        <taxon>Weeksellaceae</taxon>
        <taxon>Profundicola</taxon>
    </lineage>
</organism>
<sequence length="180" mass="18838">MKIFLSIISMAAAVALSAQVSIEKDFTGNSSVLMEFNDTRESAKTSTSTTSIGGENKTLILPILSELNAGTSQGTIWFDATDDIIKYKSASATINMTEAGSDVNSPNLAEIATLNGTIVGAESSTAAGVLVLEATDKAMVLPVVDGVAAVVNPEPGSLVYDKRQKSIAVFNGAVWSFWQQ</sequence>
<feature type="chain" id="PRO_5041000982" evidence="1">
    <location>
        <begin position="21"/>
        <end position="180"/>
    </location>
</feature>
<dbReference type="EMBL" id="JANCMU010000002">
    <property type="protein sequence ID" value="MDG4946004.1"/>
    <property type="molecule type" value="Genomic_DNA"/>
</dbReference>
<keyword evidence="3" id="KW-1185">Reference proteome</keyword>
<reference evidence="2" key="1">
    <citation type="submission" date="2022-07" db="EMBL/GenBank/DDBJ databases">
        <title>Description and genome-wide analysis of Profundicola chukchiensis gen. nov., sp. nov., marine bacteria isolated from bottom sediments of the Chukchi Sea.</title>
        <authorList>
            <person name="Romanenko L."/>
            <person name="Otstavnykh N."/>
            <person name="Kurilenko V."/>
            <person name="Eremeev V."/>
            <person name="Velansky P."/>
            <person name="Mikhailov V."/>
            <person name="Isaeva M."/>
        </authorList>
    </citation>
    <scope>NUCLEOTIDE SEQUENCE</scope>
    <source>
        <strain evidence="2">KMM 9713</strain>
    </source>
</reference>
<name>A0A9X4RXA6_9FLAO</name>
<dbReference type="AlphaFoldDB" id="A0A9X4RXA6"/>
<evidence type="ECO:0000256" key="1">
    <source>
        <dbReference type="SAM" id="SignalP"/>
    </source>
</evidence>
<protein>
    <submittedName>
        <fullName evidence="2">Uncharacterized protein</fullName>
    </submittedName>
</protein>
<accession>A0A9X4RXA6</accession>